<evidence type="ECO:0000256" key="1">
    <source>
        <dbReference type="SAM" id="MobiDB-lite"/>
    </source>
</evidence>
<keyword evidence="4" id="KW-1185">Reference proteome</keyword>
<dbReference type="Pfam" id="PF13843">
    <property type="entry name" value="DDE_Tnp_1_7"/>
    <property type="match status" value="1"/>
</dbReference>
<dbReference type="AlphaFoldDB" id="A0AAN9AX14"/>
<organism evidence="3 4">
    <name type="scientific">Littorina saxatilis</name>
    <dbReference type="NCBI Taxonomy" id="31220"/>
    <lineage>
        <taxon>Eukaryota</taxon>
        <taxon>Metazoa</taxon>
        <taxon>Spiralia</taxon>
        <taxon>Lophotrochozoa</taxon>
        <taxon>Mollusca</taxon>
        <taxon>Gastropoda</taxon>
        <taxon>Caenogastropoda</taxon>
        <taxon>Littorinimorpha</taxon>
        <taxon>Littorinoidea</taxon>
        <taxon>Littorinidae</taxon>
        <taxon>Littorina</taxon>
    </lineage>
</organism>
<proteinExistence type="predicted"/>
<dbReference type="PANTHER" id="PTHR47055:SF2">
    <property type="entry name" value="PIGGYBAC TRANSPOSABLE ELEMENT-DERIVED PROTEIN 2-RELATED"/>
    <property type="match status" value="1"/>
</dbReference>
<feature type="domain" description="PiggyBac transposable element-derived protein" evidence="2">
    <location>
        <begin position="246"/>
        <end position="604"/>
    </location>
</feature>
<sequence length="707" mass="79595">MNVHDVLSQLEEDGFFNAAVYITPPGDGQLSDEDSGEEDGGGQVNNLNRRQLHAEAEGVVTRSAGQAVRMGGPNDETELDQDPPGRPASPQPVPASPQPVPASPQSVPASPQSVPASPQSVPASPQSVPASPQSVPASPQSVPASPQSVPASPQSVPASPQSVPASPQQAPALRNLRNRQRNQPAPIQVPVPRQQLAGRLLQNQRQQRLQQPAVRNWRREDLPRNLNLQQQWPVLPQAQFLNENLNPLEMFELFIDDNVVDYIVDQTNLYARRDKGNHTFVTTRQEFRTFMAILLLSGYNQIPRRTMYWERNTDCHNTAVSGAMSRNRFDEHMRFLHLADNNTLDPNDKVSKVRAFVSMINERCLLYFPEQQHLSIDESMVPYFGHHSTKQFIRGKPIRFGFKLWTLADPLGYVVQFEPYTGAGGGQPYGRLGLGGTVVKDLISELPQRPYHLTFDNFFTSLPLLSDLAANGIGATGTIRKNRIEHCPMRDATRFAKEDRGALDFRHDRRSNVLVVEWNDNSVVTVASNCDRVMPLARVRRWSRAQRQFVQIEQPDLIRVYNATMGGVDRADQNINAYRISLRTKKWWWPYFAHVLELVMQNAWLLFRRTDAHTAEPLDLLAFRRRIVQVYLMRHGAIAMPRRAARLALPAVHRVPDEVRFDGVGHFAGPSQTTKRCALCKKNTKKLCLKCTVGLHNQCFNGFHGIH</sequence>
<reference evidence="3 4" key="1">
    <citation type="submission" date="2024-02" db="EMBL/GenBank/DDBJ databases">
        <title>Chromosome-scale genome assembly of the rough periwinkle Littorina saxatilis.</title>
        <authorList>
            <person name="De Jode A."/>
            <person name="Faria R."/>
            <person name="Formenti G."/>
            <person name="Sims Y."/>
            <person name="Smith T.P."/>
            <person name="Tracey A."/>
            <person name="Wood J.M.D."/>
            <person name="Zagrodzka Z.B."/>
            <person name="Johannesson K."/>
            <person name="Butlin R.K."/>
            <person name="Leder E.H."/>
        </authorList>
    </citation>
    <scope>NUCLEOTIDE SEQUENCE [LARGE SCALE GENOMIC DNA]</scope>
    <source>
        <strain evidence="3">Snail1</strain>
        <tissue evidence="3">Muscle</tissue>
    </source>
</reference>
<feature type="region of interest" description="Disordered" evidence="1">
    <location>
        <begin position="24"/>
        <end position="170"/>
    </location>
</feature>
<evidence type="ECO:0000259" key="2">
    <source>
        <dbReference type="Pfam" id="PF13843"/>
    </source>
</evidence>
<protein>
    <recommendedName>
        <fullName evidence="2">PiggyBac transposable element-derived protein domain-containing protein</fullName>
    </recommendedName>
</protein>
<dbReference type="EMBL" id="JBAMIC010000019">
    <property type="protein sequence ID" value="KAK7094059.1"/>
    <property type="molecule type" value="Genomic_DNA"/>
</dbReference>
<name>A0AAN9AX14_9CAEN</name>
<dbReference type="InterPro" id="IPR052638">
    <property type="entry name" value="PiggyBac_TE-derived"/>
</dbReference>
<dbReference type="Proteomes" id="UP001374579">
    <property type="component" value="Unassembled WGS sequence"/>
</dbReference>
<feature type="compositionally biased region" description="Pro residues" evidence="1">
    <location>
        <begin position="84"/>
        <end position="102"/>
    </location>
</feature>
<dbReference type="PANTHER" id="PTHR47055">
    <property type="entry name" value="DDE_TNP_1_7 DOMAIN-CONTAINING PROTEIN"/>
    <property type="match status" value="1"/>
</dbReference>
<evidence type="ECO:0000313" key="4">
    <source>
        <dbReference type="Proteomes" id="UP001374579"/>
    </source>
</evidence>
<feature type="compositionally biased region" description="Low complexity" evidence="1">
    <location>
        <begin position="103"/>
        <end position="170"/>
    </location>
</feature>
<comment type="caution">
    <text evidence="3">The sequence shown here is derived from an EMBL/GenBank/DDBJ whole genome shotgun (WGS) entry which is preliminary data.</text>
</comment>
<evidence type="ECO:0000313" key="3">
    <source>
        <dbReference type="EMBL" id="KAK7094059.1"/>
    </source>
</evidence>
<dbReference type="InterPro" id="IPR029526">
    <property type="entry name" value="PGBD"/>
</dbReference>
<gene>
    <name evidence="3" type="ORF">V1264_007730</name>
</gene>
<dbReference type="GO" id="GO:0043565">
    <property type="term" value="F:sequence-specific DNA binding"/>
    <property type="evidence" value="ECO:0007669"/>
    <property type="project" value="TreeGrafter"/>
</dbReference>
<feature type="compositionally biased region" description="Acidic residues" evidence="1">
    <location>
        <begin position="30"/>
        <end position="40"/>
    </location>
</feature>
<accession>A0AAN9AX14</accession>